<comment type="subcellular location">
    <subcellularLocation>
        <location evidence="1">Nucleus</location>
    </subcellularLocation>
</comment>
<evidence type="ECO:0000313" key="9">
    <source>
        <dbReference type="EMBL" id="KAI9257173.1"/>
    </source>
</evidence>
<dbReference type="GO" id="GO:0003713">
    <property type="term" value="F:transcription coactivator activity"/>
    <property type="evidence" value="ECO:0007669"/>
    <property type="project" value="InterPro"/>
</dbReference>
<evidence type="ECO:0000256" key="7">
    <source>
        <dbReference type="SAM" id="MobiDB-lite"/>
    </source>
</evidence>
<feature type="compositionally biased region" description="Basic and acidic residues" evidence="7">
    <location>
        <begin position="7"/>
        <end position="18"/>
    </location>
</feature>
<name>A0AAD5JW69_9FUNG</name>
<comment type="similarity">
    <text evidence="2">Belongs to the transcriptional coactivator PC4 family.</text>
</comment>
<dbReference type="SUPFAM" id="SSF54447">
    <property type="entry name" value="ssDNA-binding transcriptional regulator domain"/>
    <property type="match status" value="1"/>
</dbReference>
<protein>
    <recommendedName>
        <fullName evidence="8">Transcriptional coactivator p15 (PC4) C-terminal domain-containing protein</fullName>
    </recommendedName>
</protein>
<dbReference type="InterPro" id="IPR045125">
    <property type="entry name" value="Sub1/Tcp4-like"/>
</dbReference>
<dbReference type="GO" id="GO:0060261">
    <property type="term" value="P:positive regulation of transcription initiation by RNA polymerase II"/>
    <property type="evidence" value="ECO:0007669"/>
    <property type="project" value="InterPro"/>
</dbReference>
<feature type="domain" description="Transcriptional coactivator p15 (PC4) C-terminal" evidence="8">
    <location>
        <begin position="60"/>
        <end position="112"/>
    </location>
</feature>
<sequence length="126" mass="14343">MGSSDEGEYKQTETKDAYSDDDFIEEDNKQKSTAAGLKRKRAAETSGDDSSSKKEDNNSFELSNKRRVFVKTFPNGQPSIDIRAIYHDKDGEVKYAKQGILLPLPQWNRLKELIPEIDEAIEKTKK</sequence>
<gene>
    <name evidence="9" type="ORF">BDA99DRAFT_132600</name>
</gene>
<evidence type="ECO:0000313" key="10">
    <source>
        <dbReference type="Proteomes" id="UP001209540"/>
    </source>
</evidence>
<feature type="region of interest" description="Disordered" evidence="7">
    <location>
        <begin position="1"/>
        <end position="61"/>
    </location>
</feature>
<evidence type="ECO:0000256" key="1">
    <source>
        <dbReference type="ARBA" id="ARBA00004123"/>
    </source>
</evidence>
<accession>A0AAD5JW69</accession>
<dbReference type="GO" id="GO:0003677">
    <property type="term" value="F:DNA binding"/>
    <property type="evidence" value="ECO:0007669"/>
    <property type="project" value="UniProtKB-KW"/>
</dbReference>
<keyword evidence="10" id="KW-1185">Reference proteome</keyword>
<evidence type="ECO:0000256" key="5">
    <source>
        <dbReference type="ARBA" id="ARBA00023163"/>
    </source>
</evidence>
<keyword evidence="3" id="KW-0805">Transcription regulation</keyword>
<dbReference type="GO" id="GO:0005634">
    <property type="term" value="C:nucleus"/>
    <property type="evidence" value="ECO:0007669"/>
    <property type="project" value="UniProtKB-SubCell"/>
</dbReference>
<keyword evidence="4" id="KW-0238">DNA-binding</keyword>
<evidence type="ECO:0000256" key="3">
    <source>
        <dbReference type="ARBA" id="ARBA00023015"/>
    </source>
</evidence>
<proteinExistence type="inferred from homology"/>
<dbReference type="Gene3D" id="2.30.31.10">
    <property type="entry name" value="Transcriptional Coactivator Pc4, Chain A"/>
    <property type="match status" value="1"/>
</dbReference>
<reference evidence="9" key="1">
    <citation type="journal article" date="2022" name="IScience">
        <title>Evolution of zygomycete secretomes and the origins of terrestrial fungal ecologies.</title>
        <authorList>
            <person name="Chang Y."/>
            <person name="Wang Y."/>
            <person name="Mondo S."/>
            <person name="Ahrendt S."/>
            <person name="Andreopoulos W."/>
            <person name="Barry K."/>
            <person name="Beard J."/>
            <person name="Benny G.L."/>
            <person name="Blankenship S."/>
            <person name="Bonito G."/>
            <person name="Cuomo C."/>
            <person name="Desiro A."/>
            <person name="Gervers K.A."/>
            <person name="Hundley H."/>
            <person name="Kuo A."/>
            <person name="LaButti K."/>
            <person name="Lang B.F."/>
            <person name="Lipzen A."/>
            <person name="O'Donnell K."/>
            <person name="Pangilinan J."/>
            <person name="Reynolds N."/>
            <person name="Sandor L."/>
            <person name="Smith M.E."/>
            <person name="Tsang A."/>
            <person name="Grigoriev I.V."/>
            <person name="Stajich J.E."/>
            <person name="Spatafora J.W."/>
        </authorList>
    </citation>
    <scope>NUCLEOTIDE SEQUENCE</scope>
    <source>
        <strain evidence="9">RSA 2281</strain>
    </source>
</reference>
<dbReference type="InterPro" id="IPR003173">
    <property type="entry name" value="PC4_C"/>
</dbReference>
<evidence type="ECO:0000256" key="2">
    <source>
        <dbReference type="ARBA" id="ARBA00009001"/>
    </source>
</evidence>
<dbReference type="Proteomes" id="UP001209540">
    <property type="component" value="Unassembled WGS sequence"/>
</dbReference>
<comment type="caution">
    <text evidence="9">The sequence shown here is derived from an EMBL/GenBank/DDBJ whole genome shotgun (WGS) entry which is preliminary data.</text>
</comment>
<dbReference type="Pfam" id="PF02229">
    <property type="entry name" value="PC4"/>
    <property type="match status" value="1"/>
</dbReference>
<keyword evidence="6" id="KW-0539">Nucleus</keyword>
<dbReference type="EMBL" id="JAIXMP010000020">
    <property type="protein sequence ID" value="KAI9257173.1"/>
    <property type="molecule type" value="Genomic_DNA"/>
</dbReference>
<evidence type="ECO:0000259" key="8">
    <source>
        <dbReference type="Pfam" id="PF02229"/>
    </source>
</evidence>
<dbReference type="PANTHER" id="PTHR13215">
    <property type="entry name" value="RNA POLYMERASE II TRANSCRIPTIONAL COACTIVATOR"/>
    <property type="match status" value="1"/>
</dbReference>
<dbReference type="AlphaFoldDB" id="A0AAD5JW69"/>
<organism evidence="9 10">
    <name type="scientific">Phascolomyces articulosus</name>
    <dbReference type="NCBI Taxonomy" id="60185"/>
    <lineage>
        <taxon>Eukaryota</taxon>
        <taxon>Fungi</taxon>
        <taxon>Fungi incertae sedis</taxon>
        <taxon>Mucoromycota</taxon>
        <taxon>Mucoromycotina</taxon>
        <taxon>Mucoromycetes</taxon>
        <taxon>Mucorales</taxon>
        <taxon>Lichtheimiaceae</taxon>
        <taxon>Phascolomyces</taxon>
    </lineage>
</organism>
<dbReference type="InterPro" id="IPR009044">
    <property type="entry name" value="ssDNA-bd_transcriptional_reg"/>
</dbReference>
<evidence type="ECO:0000256" key="4">
    <source>
        <dbReference type="ARBA" id="ARBA00023125"/>
    </source>
</evidence>
<reference evidence="9" key="2">
    <citation type="submission" date="2023-02" db="EMBL/GenBank/DDBJ databases">
        <authorList>
            <consortium name="DOE Joint Genome Institute"/>
            <person name="Mondo S.J."/>
            <person name="Chang Y."/>
            <person name="Wang Y."/>
            <person name="Ahrendt S."/>
            <person name="Andreopoulos W."/>
            <person name="Barry K."/>
            <person name="Beard J."/>
            <person name="Benny G.L."/>
            <person name="Blankenship S."/>
            <person name="Bonito G."/>
            <person name="Cuomo C."/>
            <person name="Desiro A."/>
            <person name="Gervers K.A."/>
            <person name="Hundley H."/>
            <person name="Kuo A."/>
            <person name="LaButti K."/>
            <person name="Lang B.F."/>
            <person name="Lipzen A."/>
            <person name="O'Donnell K."/>
            <person name="Pangilinan J."/>
            <person name="Reynolds N."/>
            <person name="Sandor L."/>
            <person name="Smith M.W."/>
            <person name="Tsang A."/>
            <person name="Grigoriev I.V."/>
            <person name="Stajich J.E."/>
            <person name="Spatafora J.W."/>
        </authorList>
    </citation>
    <scope>NUCLEOTIDE SEQUENCE</scope>
    <source>
        <strain evidence="9">RSA 2281</strain>
    </source>
</reference>
<keyword evidence="5" id="KW-0804">Transcription</keyword>
<evidence type="ECO:0000256" key="6">
    <source>
        <dbReference type="ARBA" id="ARBA00023242"/>
    </source>
</evidence>